<dbReference type="PIRSF" id="PIRSF006060">
    <property type="entry name" value="AA_transporter"/>
    <property type="match status" value="1"/>
</dbReference>
<dbReference type="GO" id="GO:0022857">
    <property type="term" value="F:transmembrane transporter activity"/>
    <property type="evidence" value="ECO:0007669"/>
    <property type="project" value="InterPro"/>
</dbReference>
<dbReference type="AlphaFoldDB" id="A0A0R1VF13"/>
<accession>A0A0R1VF13</accession>
<feature type="transmembrane region" description="Helical" evidence="7">
    <location>
        <begin position="319"/>
        <end position="339"/>
    </location>
</feature>
<protein>
    <submittedName>
        <fullName evidence="8">Amino acid transporter</fullName>
    </submittedName>
</protein>
<dbReference type="NCBIfam" id="NF011775">
    <property type="entry name" value="PRK15238.1"/>
    <property type="match status" value="1"/>
</dbReference>
<reference evidence="8 9" key="1">
    <citation type="journal article" date="2015" name="Genome Announc.">
        <title>Expanding the biotechnology potential of lactobacilli through comparative genomics of 213 strains and associated genera.</title>
        <authorList>
            <person name="Sun Z."/>
            <person name="Harris H.M."/>
            <person name="McCann A."/>
            <person name="Guo C."/>
            <person name="Argimon S."/>
            <person name="Zhang W."/>
            <person name="Yang X."/>
            <person name="Jeffery I.B."/>
            <person name="Cooney J.C."/>
            <person name="Kagawa T.F."/>
            <person name="Liu W."/>
            <person name="Song Y."/>
            <person name="Salvetti E."/>
            <person name="Wrobel A."/>
            <person name="Rasinkangas P."/>
            <person name="Parkhill J."/>
            <person name="Rea M.C."/>
            <person name="O'Sullivan O."/>
            <person name="Ritari J."/>
            <person name="Douillard F.P."/>
            <person name="Paul Ross R."/>
            <person name="Yang R."/>
            <person name="Briner A.E."/>
            <person name="Felis G.E."/>
            <person name="de Vos W.M."/>
            <person name="Barrangou R."/>
            <person name="Klaenhammer T.R."/>
            <person name="Caufield P.W."/>
            <person name="Cui Y."/>
            <person name="Zhang H."/>
            <person name="O'Toole P.W."/>
        </authorList>
    </citation>
    <scope>NUCLEOTIDE SEQUENCE [LARGE SCALE GENOMIC DNA]</scope>
    <source>
        <strain evidence="8 9">DSM 16045</strain>
    </source>
</reference>
<feature type="transmembrane region" description="Helical" evidence="7">
    <location>
        <begin position="9"/>
        <end position="29"/>
    </location>
</feature>
<keyword evidence="2" id="KW-0813">Transport</keyword>
<evidence type="ECO:0000313" key="9">
    <source>
        <dbReference type="Proteomes" id="UP000051739"/>
    </source>
</evidence>
<dbReference type="EMBL" id="AZFN01000016">
    <property type="protein sequence ID" value="KRM01635.1"/>
    <property type="molecule type" value="Genomic_DNA"/>
</dbReference>
<evidence type="ECO:0000256" key="6">
    <source>
        <dbReference type="ARBA" id="ARBA00023136"/>
    </source>
</evidence>
<feature type="transmembrane region" description="Helical" evidence="7">
    <location>
        <begin position="252"/>
        <end position="274"/>
    </location>
</feature>
<keyword evidence="3" id="KW-1003">Cell membrane</keyword>
<proteinExistence type="predicted"/>
<evidence type="ECO:0000256" key="4">
    <source>
        <dbReference type="ARBA" id="ARBA00022692"/>
    </source>
</evidence>
<keyword evidence="9" id="KW-1185">Reference proteome</keyword>
<feature type="transmembrane region" description="Helical" evidence="7">
    <location>
        <begin position="404"/>
        <end position="423"/>
    </location>
</feature>
<feature type="transmembrane region" description="Helical" evidence="7">
    <location>
        <begin position="472"/>
        <end position="491"/>
    </location>
</feature>
<keyword evidence="4 7" id="KW-0812">Transmembrane</keyword>
<feature type="transmembrane region" description="Helical" evidence="7">
    <location>
        <begin position="44"/>
        <end position="68"/>
    </location>
</feature>
<dbReference type="PATRIC" id="fig|1423749.3.peg.573"/>
<dbReference type="PANTHER" id="PTHR42770">
    <property type="entry name" value="AMINO ACID TRANSPORTER-RELATED"/>
    <property type="match status" value="1"/>
</dbReference>
<evidence type="ECO:0000256" key="3">
    <source>
        <dbReference type="ARBA" id="ARBA00022475"/>
    </source>
</evidence>
<comment type="caution">
    <text evidence="8">The sequence shown here is derived from an EMBL/GenBank/DDBJ whole genome shotgun (WGS) entry which is preliminary data.</text>
</comment>
<dbReference type="Proteomes" id="UP000051739">
    <property type="component" value="Unassembled WGS sequence"/>
</dbReference>
<dbReference type="InterPro" id="IPR050367">
    <property type="entry name" value="APC_superfamily"/>
</dbReference>
<organism evidence="8 9">
    <name type="scientific">Limosilactobacillus gastricus DSM 16045</name>
    <dbReference type="NCBI Taxonomy" id="1423749"/>
    <lineage>
        <taxon>Bacteria</taxon>
        <taxon>Bacillati</taxon>
        <taxon>Bacillota</taxon>
        <taxon>Bacilli</taxon>
        <taxon>Lactobacillales</taxon>
        <taxon>Lactobacillaceae</taxon>
        <taxon>Limosilactobacillus</taxon>
    </lineage>
</organism>
<dbReference type="PANTHER" id="PTHR42770:SF15">
    <property type="entry name" value="GLUTAMATE_GAMMA-AMINOBUTYRATE ANTIPORTER-RELATED"/>
    <property type="match status" value="1"/>
</dbReference>
<dbReference type="InterPro" id="IPR002293">
    <property type="entry name" value="AA/rel_permease1"/>
</dbReference>
<dbReference type="RefSeq" id="WP_056937606.1">
    <property type="nucleotide sequence ID" value="NZ_AZFN01000016.1"/>
</dbReference>
<feature type="transmembrane region" description="Helical" evidence="7">
    <location>
        <begin position="89"/>
        <end position="111"/>
    </location>
</feature>
<evidence type="ECO:0000256" key="7">
    <source>
        <dbReference type="SAM" id="Phobius"/>
    </source>
</evidence>
<feature type="transmembrane region" description="Helical" evidence="7">
    <location>
        <begin position="443"/>
        <end position="466"/>
    </location>
</feature>
<sequence length="501" mass="55069">MEEKQQSSVVTKISLGGLILMIFSSIFGWNNSLTAFYQMGYASILWYLVAAILFFVPSSLMFAEYGAAFKAARGGIFSWLRGSIGEKPAFIGTFLWLAAWVVWLVSSSQYFLVAVSTMIFGKDVTTSWHLFGLSSDLTLGILEVLFLVTVTFIATHGIDKIVKVTSFAGIFTMAMPIAFLVISAIILIMHHGTLAEPITTANLIHSPNHNFVSPIAVVSFLVYAIFAFGGMETMAGVIDNVDQPEKTFPKGVLIGCGMMACLYFLVIFLCGISTNWNAILGKSNVNLANVEYVIINNLGLEIGKGFGMGHANSLLLGRIFSHIAAFADVFGGIGAAFVMTYSPIKSFVQGCDQRLLPKRFTTMNQHGMPAFAMWCQVVVVSCIIMFIACGGAAASTFYTILTDMMNVGSSTPYLFLIGAFPFFKMKEGLDRPFVFYRRMSFTWVVTIIVWLVIAIGIIFTIIQPIIEGEYMTSFWTAFGPVFFGAVAWIFYTRAEKRGTLD</sequence>
<gene>
    <name evidence="8" type="ORF">FC60_GL000569</name>
</gene>
<dbReference type="GO" id="GO:0005886">
    <property type="term" value="C:plasma membrane"/>
    <property type="evidence" value="ECO:0007669"/>
    <property type="project" value="UniProtKB-SubCell"/>
</dbReference>
<evidence type="ECO:0000256" key="2">
    <source>
        <dbReference type="ARBA" id="ARBA00022448"/>
    </source>
</evidence>
<name>A0A0R1VF13_9LACO</name>
<keyword evidence="5 7" id="KW-1133">Transmembrane helix</keyword>
<feature type="transmembrane region" description="Helical" evidence="7">
    <location>
        <begin position="211"/>
        <end position="231"/>
    </location>
</feature>
<evidence type="ECO:0000256" key="5">
    <source>
        <dbReference type="ARBA" id="ARBA00022989"/>
    </source>
</evidence>
<feature type="transmembrane region" description="Helical" evidence="7">
    <location>
        <begin position="371"/>
        <end position="398"/>
    </location>
</feature>
<dbReference type="Gene3D" id="1.20.1740.10">
    <property type="entry name" value="Amino acid/polyamine transporter I"/>
    <property type="match status" value="1"/>
</dbReference>
<feature type="transmembrane region" description="Helical" evidence="7">
    <location>
        <begin position="131"/>
        <end position="155"/>
    </location>
</feature>
<dbReference type="Pfam" id="PF13520">
    <property type="entry name" value="AA_permease_2"/>
    <property type="match status" value="1"/>
</dbReference>
<evidence type="ECO:0000256" key="1">
    <source>
        <dbReference type="ARBA" id="ARBA00004651"/>
    </source>
</evidence>
<keyword evidence="6 7" id="KW-0472">Membrane</keyword>
<evidence type="ECO:0000313" key="8">
    <source>
        <dbReference type="EMBL" id="KRM01635.1"/>
    </source>
</evidence>
<comment type="subcellular location">
    <subcellularLocation>
        <location evidence="1">Cell membrane</location>
        <topology evidence="1">Multi-pass membrane protein</topology>
    </subcellularLocation>
</comment>
<feature type="transmembrane region" description="Helical" evidence="7">
    <location>
        <begin position="167"/>
        <end position="191"/>
    </location>
</feature>